<dbReference type="InterPro" id="IPR050408">
    <property type="entry name" value="HGPRT"/>
</dbReference>
<keyword evidence="5" id="KW-1185">Reference proteome</keyword>
<dbReference type="AlphaFoldDB" id="A0A656HBG5"/>
<keyword evidence="4" id="KW-0328">Glycosyltransferase</keyword>
<dbReference type="CDD" id="cd06223">
    <property type="entry name" value="PRTases_typeI"/>
    <property type="match status" value="1"/>
</dbReference>
<evidence type="ECO:0000313" key="5">
    <source>
        <dbReference type="Proteomes" id="UP000005317"/>
    </source>
</evidence>
<comment type="catalytic activity">
    <reaction evidence="2">
        <text>IMP + diphosphate = hypoxanthine + 5-phospho-alpha-D-ribose 1-diphosphate</text>
        <dbReference type="Rhea" id="RHEA:17973"/>
        <dbReference type="ChEBI" id="CHEBI:17368"/>
        <dbReference type="ChEBI" id="CHEBI:33019"/>
        <dbReference type="ChEBI" id="CHEBI:58017"/>
        <dbReference type="ChEBI" id="CHEBI:58053"/>
        <dbReference type="EC" id="2.4.2.8"/>
    </reaction>
    <physiologicalReaction direction="right-to-left" evidence="2">
        <dbReference type="Rhea" id="RHEA:17975"/>
    </physiologicalReaction>
</comment>
<evidence type="ECO:0000256" key="2">
    <source>
        <dbReference type="ARBA" id="ARBA00049402"/>
    </source>
</evidence>
<dbReference type="SUPFAM" id="SSF53271">
    <property type="entry name" value="PRTase-like"/>
    <property type="match status" value="1"/>
</dbReference>
<dbReference type="Gene3D" id="3.40.50.2020">
    <property type="match status" value="1"/>
</dbReference>
<dbReference type="GO" id="GO:0005829">
    <property type="term" value="C:cytosol"/>
    <property type="evidence" value="ECO:0007669"/>
    <property type="project" value="TreeGrafter"/>
</dbReference>
<accession>A0A656HBG5</accession>
<dbReference type="GO" id="GO:0046100">
    <property type="term" value="P:hypoxanthine metabolic process"/>
    <property type="evidence" value="ECO:0007669"/>
    <property type="project" value="TreeGrafter"/>
</dbReference>
<dbReference type="Pfam" id="PF00156">
    <property type="entry name" value="Pribosyltran"/>
    <property type="match status" value="1"/>
</dbReference>
<name>A0A656HBG5_THINJ</name>
<organism evidence="4 5">
    <name type="scientific">Thiothrix nivea (strain ATCC 35100 / DSM 5205 / JP2)</name>
    <dbReference type="NCBI Taxonomy" id="870187"/>
    <lineage>
        <taxon>Bacteria</taxon>
        <taxon>Pseudomonadati</taxon>
        <taxon>Pseudomonadota</taxon>
        <taxon>Gammaproteobacteria</taxon>
        <taxon>Thiotrichales</taxon>
        <taxon>Thiotrichaceae</taxon>
        <taxon>Thiothrix</taxon>
    </lineage>
</organism>
<dbReference type="InterPro" id="IPR029057">
    <property type="entry name" value="PRTase-like"/>
</dbReference>
<dbReference type="InterPro" id="IPR000836">
    <property type="entry name" value="PRTase_dom"/>
</dbReference>
<dbReference type="GO" id="GO:0032263">
    <property type="term" value="P:GMP salvage"/>
    <property type="evidence" value="ECO:0007669"/>
    <property type="project" value="TreeGrafter"/>
</dbReference>
<dbReference type="GO" id="GO:0032264">
    <property type="term" value="P:IMP salvage"/>
    <property type="evidence" value="ECO:0007669"/>
    <property type="project" value="TreeGrafter"/>
</dbReference>
<feature type="domain" description="Phosphoribosyltransferase" evidence="3">
    <location>
        <begin position="22"/>
        <end position="173"/>
    </location>
</feature>
<gene>
    <name evidence="4" type="ORF">Thini_0667</name>
</gene>
<proteinExistence type="predicted"/>
<reference evidence="5" key="1">
    <citation type="journal article" date="2011" name="Stand. Genomic Sci.">
        <title>Genome sequence of the filamentous, gliding Thiothrix nivea neotype strain (JP2(T)).</title>
        <authorList>
            <person name="Lapidus A."/>
            <person name="Nolan M."/>
            <person name="Lucas S."/>
            <person name="Glavina Del Rio T."/>
            <person name="Tice H."/>
            <person name="Cheng J.F."/>
            <person name="Tapia R."/>
            <person name="Han C."/>
            <person name="Goodwin L."/>
            <person name="Pitluck S."/>
            <person name="Liolios K."/>
            <person name="Pagani I."/>
            <person name="Ivanova N."/>
            <person name="Huntemann M."/>
            <person name="Mavromatis K."/>
            <person name="Mikhailova N."/>
            <person name="Pati A."/>
            <person name="Chen A."/>
            <person name="Palaniappan K."/>
            <person name="Land M."/>
            <person name="Brambilla E.M."/>
            <person name="Rohde M."/>
            <person name="Abt B."/>
            <person name="Verbarg S."/>
            <person name="Goker M."/>
            <person name="Bristow J."/>
            <person name="Eisen J.A."/>
            <person name="Markowitz V."/>
            <person name="Hugenholtz P."/>
            <person name="Kyrpides N.C."/>
            <person name="Klenk H.P."/>
            <person name="Woyke T."/>
        </authorList>
    </citation>
    <scope>NUCLEOTIDE SEQUENCE [LARGE SCALE GENOMIC DNA]</scope>
    <source>
        <strain evidence="5">ATCC 35100 / DSM 5205 / JP2</strain>
    </source>
</reference>
<dbReference type="NCBIfam" id="NF006605">
    <property type="entry name" value="PRK09162.1"/>
    <property type="match status" value="1"/>
</dbReference>
<protein>
    <submittedName>
        <fullName evidence="4">Phosphoribosyltransferase</fullName>
    </submittedName>
</protein>
<dbReference type="PANTHER" id="PTHR43340">
    <property type="entry name" value="HYPOXANTHINE-GUANINE PHOSPHORIBOSYLTRANSFERASE"/>
    <property type="match status" value="1"/>
</dbReference>
<dbReference type="EMBL" id="JH651384">
    <property type="protein sequence ID" value="EIJ33304.1"/>
    <property type="molecule type" value="Genomic_DNA"/>
</dbReference>
<keyword evidence="4" id="KW-0808">Transferase</keyword>
<comment type="catalytic activity">
    <reaction evidence="1">
        <text>GMP + diphosphate = guanine + 5-phospho-alpha-D-ribose 1-diphosphate</text>
        <dbReference type="Rhea" id="RHEA:25424"/>
        <dbReference type="ChEBI" id="CHEBI:16235"/>
        <dbReference type="ChEBI" id="CHEBI:33019"/>
        <dbReference type="ChEBI" id="CHEBI:58017"/>
        <dbReference type="ChEBI" id="CHEBI:58115"/>
        <dbReference type="EC" id="2.4.2.8"/>
    </reaction>
    <physiologicalReaction direction="right-to-left" evidence="1">
        <dbReference type="Rhea" id="RHEA:25426"/>
    </physiologicalReaction>
</comment>
<sequence>MDNHMAITPEEAASARADADLLHSAEEIAALLDTMAAEITTVLGDKNPLVLCVMTGGVIFTGHLLTRLDFPLEQDYLHATRYRGKTSGSKTITWLHKPDTPLQGRHVLLLDDILDEGYTLREIAHWCHEQDAASVKVAVLADKQHDRRVEGIKRDFSAIELVDRYVFGFGMDYKEYWRNANGIYAIKGL</sequence>
<dbReference type="Proteomes" id="UP000005317">
    <property type="component" value="Unassembled WGS sequence"/>
</dbReference>
<dbReference type="PANTHER" id="PTHR43340:SF1">
    <property type="entry name" value="HYPOXANTHINE PHOSPHORIBOSYLTRANSFERASE"/>
    <property type="match status" value="1"/>
</dbReference>
<dbReference type="GO" id="GO:0004422">
    <property type="term" value="F:hypoxanthine phosphoribosyltransferase activity"/>
    <property type="evidence" value="ECO:0007669"/>
    <property type="project" value="TreeGrafter"/>
</dbReference>
<dbReference type="GO" id="GO:0006178">
    <property type="term" value="P:guanine salvage"/>
    <property type="evidence" value="ECO:0007669"/>
    <property type="project" value="TreeGrafter"/>
</dbReference>
<dbReference type="GO" id="GO:0000287">
    <property type="term" value="F:magnesium ion binding"/>
    <property type="evidence" value="ECO:0007669"/>
    <property type="project" value="TreeGrafter"/>
</dbReference>
<evidence type="ECO:0000256" key="1">
    <source>
        <dbReference type="ARBA" id="ARBA00048811"/>
    </source>
</evidence>
<evidence type="ECO:0000259" key="3">
    <source>
        <dbReference type="Pfam" id="PF00156"/>
    </source>
</evidence>
<evidence type="ECO:0000313" key="4">
    <source>
        <dbReference type="EMBL" id="EIJ33304.1"/>
    </source>
</evidence>